<feature type="compositionally biased region" description="Basic and acidic residues" evidence="10">
    <location>
        <begin position="7"/>
        <end position="17"/>
    </location>
</feature>
<evidence type="ECO:0000256" key="3">
    <source>
        <dbReference type="ARBA" id="ARBA00022729"/>
    </source>
</evidence>
<dbReference type="FunFam" id="3.40.1090.10:FF:000010">
    <property type="entry name" value="Lysophospholipase"/>
    <property type="match status" value="1"/>
</dbReference>
<evidence type="ECO:0000256" key="8">
    <source>
        <dbReference type="PROSITE-ProRule" id="PRU00555"/>
    </source>
</evidence>
<dbReference type="PANTHER" id="PTHR10728">
    <property type="entry name" value="CYTOSOLIC PHOSPHOLIPASE A2"/>
    <property type="match status" value="1"/>
</dbReference>
<dbReference type="SUPFAM" id="SSF52151">
    <property type="entry name" value="FabD/lysophospholipase-like"/>
    <property type="match status" value="1"/>
</dbReference>
<dbReference type="AlphaFoldDB" id="A0A642VE41"/>
<dbReference type="PROSITE" id="PS51210">
    <property type="entry name" value="PLA2C"/>
    <property type="match status" value="1"/>
</dbReference>
<comment type="caution">
    <text evidence="12">The sequence shown here is derived from an EMBL/GenBank/DDBJ whole genome shotgun (WGS) entry which is preliminary data.</text>
</comment>
<dbReference type="GO" id="GO:0005783">
    <property type="term" value="C:endoplasmic reticulum"/>
    <property type="evidence" value="ECO:0007669"/>
    <property type="project" value="TreeGrafter"/>
</dbReference>
<evidence type="ECO:0000256" key="4">
    <source>
        <dbReference type="ARBA" id="ARBA00022801"/>
    </source>
</evidence>
<evidence type="ECO:0000256" key="7">
    <source>
        <dbReference type="ARBA" id="ARBA00023180"/>
    </source>
</evidence>
<comment type="similarity">
    <text evidence="1 9">Belongs to the lysophospholipase family.</text>
</comment>
<evidence type="ECO:0000259" key="11">
    <source>
        <dbReference type="PROSITE" id="PS51210"/>
    </source>
</evidence>
<dbReference type="EMBL" id="SWFS01000023">
    <property type="protein sequence ID" value="KAA8917646.1"/>
    <property type="molecule type" value="Genomic_DNA"/>
</dbReference>
<keyword evidence="7" id="KW-0325">Glycoprotein</keyword>
<protein>
    <recommendedName>
        <fullName evidence="2 9">Lysophospholipase</fullName>
        <ecNumber evidence="2 9">3.1.1.5</ecNumber>
    </recommendedName>
</protein>
<evidence type="ECO:0000256" key="6">
    <source>
        <dbReference type="ARBA" id="ARBA00023098"/>
    </source>
</evidence>
<keyword evidence="3" id="KW-0732">Signal</keyword>
<dbReference type="PANTHER" id="PTHR10728:SF33">
    <property type="entry name" value="LYSOPHOSPHOLIPASE 1-RELATED"/>
    <property type="match status" value="1"/>
</dbReference>
<feature type="region of interest" description="Disordered" evidence="10">
    <location>
        <begin position="1"/>
        <end position="26"/>
    </location>
</feature>
<dbReference type="InterPro" id="IPR016035">
    <property type="entry name" value="Acyl_Trfase/lysoPLipase"/>
</dbReference>
<keyword evidence="6 8" id="KW-0443">Lipid metabolism</keyword>
<keyword evidence="13" id="KW-1185">Reference proteome</keyword>
<feature type="domain" description="PLA2c" evidence="11">
    <location>
        <begin position="66"/>
        <end position="614"/>
    </location>
</feature>
<evidence type="ECO:0000256" key="2">
    <source>
        <dbReference type="ARBA" id="ARBA00013274"/>
    </source>
</evidence>
<evidence type="ECO:0000256" key="1">
    <source>
        <dbReference type="ARBA" id="ARBA00008780"/>
    </source>
</evidence>
<evidence type="ECO:0000256" key="5">
    <source>
        <dbReference type="ARBA" id="ARBA00022963"/>
    </source>
</evidence>
<dbReference type="Pfam" id="PF01735">
    <property type="entry name" value="PLA2_B"/>
    <property type="match status" value="1"/>
</dbReference>
<dbReference type="Proteomes" id="UP000761534">
    <property type="component" value="Unassembled WGS sequence"/>
</dbReference>
<dbReference type="OrthoDB" id="4084751at2759"/>
<dbReference type="GO" id="GO:0004623">
    <property type="term" value="F:phospholipase A2 activity"/>
    <property type="evidence" value="ECO:0007669"/>
    <property type="project" value="TreeGrafter"/>
</dbReference>
<name>A0A642VE41_9ASCO</name>
<dbReference type="VEuPathDB" id="FungiDB:TRICI_000197"/>
<dbReference type="Gene3D" id="3.40.1090.10">
    <property type="entry name" value="Cytosolic phospholipase A2 catalytic domain"/>
    <property type="match status" value="1"/>
</dbReference>
<evidence type="ECO:0000256" key="9">
    <source>
        <dbReference type="RuleBase" id="RU362103"/>
    </source>
</evidence>
<evidence type="ECO:0000256" key="10">
    <source>
        <dbReference type="SAM" id="MobiDB-lite"/>
    </source>
</evidence>
<gene>
    <name evidence="12" type="ORF">TRICI_000197</name>
</gene>
<dbReference type="GO" id="GO:0004622">
    <property type="term" value="F:phosphatidylcholine lysophospholipase activity"/>
    <property type="evidence" value="ECO:0007669"/>
    <property type="project" value="UniProtKB-EC"/>
</dbReference>
<evidence type="ECO:0000313" key="13">
    <source>
        <dbReference type="Proteomes" id="UP000761534"/>
    </source>
</evidence>
<dbReference type="CDD" id="cd07203">
    <property type="entry name" value="cPLA2_Fungal_PLB"/>
    <property type="match status" value="1"/>
</dbReference>
<dbReference type="SMART" id="SM00022">
    <property type="entry name" value="PLAc"/>
    <property type="match status" value="1"/>
</dbReference>
<dbReference type="GO" id="GO:0005829">
    <property type="term" value="C:cytosol"/>
    <property type="evidence" value="ECO:0007669"/>
    <property type="project" value="TreeGrafter"/>
</dbReference>
<dbReference type="InterPro" id="IPR002642">
    <property type="entry name" value="LysoPLipase_cat_dom"/>
</dbReference>
<keyword evidence="4 8" id="KW-0378">Hydrolase</keyword>
<reference evidence="12" key="1">
    <citation type="journal article" date="2019" name="G3 (Bethesda)">
        <title>Genome Assemblies of Two Rare Opportunistic Yeast Pathogens: Diutina rugosa (syn. Candida rugosa) and Trichomonascus ciferrii (syn. Candida ciferrii).</title>
        <authorList>
            <person name="Mixao V."/>
            <person name="Saus E."/>
            <person name="Hansen A.P."/>
            <person name="Lass-Florl C."/>
            <person name="Gabaldon T."/>
        </authorList>
    </citation>
    <scope>NUCLEOTIDE SEQUENCE</scope>
    <source>
        <strain evidence="12">CBS 4856</strain>
    </source>
</reference>
<keyword evidence="5 8" id="KW-0442">Lipid degradation</keyword>
<comment type="catalytic activity">
    <reaction evidence="9">
        <text>a 1-acyl-sn-glycero-3-phosphocholine + H2O = sn-glycerol 3-phosphocholine + a fatty acid + H(+)</text>
        <dbReference type="Rhea" id="RHEA:15177"/>
        <dbReference type="ChEBI" id="CHEBI:15377"/>
        <dbReference type="ChEBI" id="CHEBI:15378"/>
        <dbReference type="ChEBI" id="CHEBI:16870"/>
        <dbReference type="ChEBI" id="CHEBI:28868"/>
        <dbReference type="ChEBI" id="CHEBI:58168"/>
        <dbReference type="EC" id="3.1.1.5"/>
    </reaction>
</comment>
<accession>A0A642VE41</accession>
<organism evidence="12 13">
    <name type="scientific">Trichomonascus ciferrii</name>
    <dbReference type="NCBI Taxonomy" id="44093"/>
    <lineage>
        <taxon>Eukaryota</taxon>
        <taxon>Fungi</taxon>
        <taxon>Dikarya</taxon>
        <taxon>Ascomycota</taxon>
        <taxon>Saccharomycotina</taxon>
        <taxon>Dipodascomycetes</taxon>
        <taxon>Dipodascales</taxon>
        <taxon>Trichomonascaceae</taxon>
        <taxon>Trichomonascus</taxon>
        <taxon>Trichomonascus ciferrii complex</taxon>
    </lineage>
</organism>
<proteinExistence type="inferred from homology"/>
<dbReference type="EC" id="3.1.1.5" evidence="2 9"/>
<sequence>MHGRARSASDPRTEKYKGPIRPSDPTTQQVHRFFSMRGVGVLICLVLVALVEAWSPTNSYKPGKVKCPDTDSLVRKADQLNEDEKKWIPERQKNAREPLIDYLKRANMSDFDPQSFLADNKTRIPNIALAFSGGGYRAMLAGAGELAALDKRTNNATTDGHVGGILQAATYMSGLSGGNWLVGSVVLNNFSSVEKLQASDDVWDLEHSIINPGGLNIFHTAHYWDKLKDDVEGKGDDFNTSITDIWGRGLSQQFIGLDRGGPALTWDDIRNFPVFKDHKMPFPIVVADGREPGTKIIATNSTVFEVTPYELGTWDPAIYAFTDVKYLGTEVDKGKPKNKDKCIGGFDNAGYIMGTSSSLFNQFILQLNTTGVSGVVYDLAEKILKKIGSKNDDIAIYSPNPFKGTDYGNSTVKDAEWLTLVDGGEDGQNIPIYPFIQPERKVDVLFAFDNSADTDYSWPNGTSLAATYERQFNRESNNTFFPYVPDSNTFINEGLTERPTFFGCNASNLTTLYPDELDSDEYYVPPLIVYIANFAHSYFSNTSTFKLSYDDDEVQGMINNGYHVTTRENSTLDDEWPACLGCAIIQREVERRGQEPTEQCRRCFERYCWDGAVADHKVNKSSNEFAPTLTIDKGTSLAPSLLGLAALFIASLLI</sequence>
<evidence type="ECO:0000313" key="12">
    <source>
        <dbReference type="EMBL" id="KAA8917646.1"/>
    </source>
</evidence>
<dbReference type="GO" id="GO:0046475">
    <property type="term" value="P:glycerophospholipid catabolic process"/>
    <property type="evidence" value="ECO:0007669"/>
    <property type="project" value="TreeGrafter"/>
</dbReference>